<dbReference type="PANTHER" id="PTHR43591:SF10">
    <property type="entry name" value="ABC TRANSMEMBRANE TYPE-1 DOMAIN-CONTAINING PROTEIN-RELATED"/>
    <property type="match status" value="1"/>
</dbReference>
<dbReference type="CDD" id="cd02440">
    <property type="entry name" value="AdoMet_MTases"/>
    <property type="match status" value="1"/>
</dbReference>
<dbReference type="AlphaFoldDB" id="A0A6A6AX09"/>
<dbReference type="Pfam" id="PF13489">
    <property type="entry name" value="Methyltransf_23"/>
    <property type="match status" value="1"/>
</dbReference>
<keyword evidence="2" id="KW-1185">Reference proteome</keyword>
<accession>A0A6A6AX09</accession>
<dbReference type="Gene3D" id="3.40.50.150">
    <property type="entry name" value="Vaccinia Virus protein VP39"/>
    <property type="match status" value="1"/>
</dbReference>
<name>A0A6A6AX09_9PEZI</name>
<dbReference type="GO" id="GO:0008168">
    <property type="term" value="F:methyltransferase activity"/>
    <property type="evidence" value="ECO:0007669"/>
    <property type="project" value="TreeGrafter"/>
</dbReference>
<dbReference type="Proteomes" id="UP000799438">
    <property type="component" value="Unassembled WGS sequence"/>
</dbReference>
<evidence type="ECO:0008006" key="3">
    <source>
        <dbReference type="Google" id="ProtNLM"/>
    </source>
</evidence>
<dbReference type="RefSeq" id="XP_033391046.1">
    <property type="nucleotide sequence ID" value="XM_033537733.1"/>
</dbReference>
<dbReference type="OrthoDB" id="2013972at2759"/>
<reference evidence="1" key="1">
    <citation type="journal article" date="2020" name="Stud. Mycol.">
        <title>101 Dothideomycetes genomes: a test case for predicting lifestyles and emergence of pathogens.</title>
        <authorList>
            <person name="Haridas S."/>
            <person name="Albert R."/>
            <person name="Binder M."/>
            <person name="Bloem J."/>
            <person name="Labutti K."/>
            <person name="Salamov A."/>
            <person name="Andreopoulos B."/>
            <person name="Baker S."/>
            <person name="Barry K."/>
            <person name="Bills G."/>
            <person name="Bluhm B."/>
            <person name="Cannon C."/>
            <person name="Castanera R."/>
            <person name="Culley D."/>
            <person name="Daum C."/>
            <person name="Ezra D."/>
            <person name="Gonzalez J."/>
            <person name="Henrissat B."/>
            <person name="Kuo A."/>
            <person name="Liang C."/>
            <person name="Lipzen A."/>
            <person name="Lutzoni F."/>
            <person name="Magnuson J."/>
            <person name="Mondo S."/>
            <person name="Nolan M."/>
            <person name="Ohm R."/>
            <person name="Pangilinan J."/>
            <person name="Park H.-J."/>
            <person name="Ramirez L."/>
            <person name="Alfaro M."/>
            <person name="Sun H."/>
            <person name="Tritt A."/>
            <person name="Yoshinaga Y."/>
            <person name="Zwiers L.-H."/>
            <person name="Turgeon B."/>
            <person name="Goodwin S."/>
            <person name="Spatafora J."/>
            <person name="Crous P."/>
            <person name="Grigoriev I."/>
        </authorList>
    </citation>
    <scope>NUCLEOTIDE SEQUENCE</scope>
    <source>
        <strain evidence="1">CBS 121167</strain>
    </source>
</reference>
<gene>
    <name evidence="1" type="ORF">K452DRAFT_239578</name>
</gene>
<proteinExistence type="predicted"/>
<dbReference type="GeneID" id="54295229"/>
<dbReference type="InterPro" id="IPR029063">
    <property type="entry name" value="SAM-dependent_MTases_sf"/>
</dbReference>
<dbReference type="EMBL" id="ML995600">
    <property type="protein sequence ID" value="KAF2135327.1"/>
    <property type="molecule type" value="Genomic_DNA"/>
</dbReference>
<evidence type="ECO:0000313" key="2">
    <source>
        <dbReference type="Proteomes" id="UP000799438"/>
    </source>
</evidence>
<protein>
    <recommendedName>
        <fullName evidence="3">Methyltransferase domain-containing protein</fullName>
    </recommendedName>
</protein>
<dbReference type="PANTHER" id="PTHR43591">
    <property type="entry name" value="METHYLTRANSFERASE"/>
    <property type="match status" value="1"/>
</dbReference>
<sequence>MTSTPSSPSASTNTSLTSLSATHAHVFDLGRRYHAYREGAYPLPDDAQEQQRLELLHAVFLSAAGGKLLHAPLPPPAARGPRVLDLGTGTGAWAIALGEARPDISVLGCDLSPIQPRWVPRNVGFEVDDCESAWAYGEEKFDLIHVRCLGGGIGDWPRLLGQACAHLEPGTGWIECQELEMSTQSAAAAAARAYPALASWQRLLRAASISAGREWDAAPRLARWVRDAGFVDVRQEIRSVPLGPHHPSPALKTLGQQALALIHESLEAYSLALFCRELGWSREEVGALVGGLRGELSRAEADGGVYVRAWFVWGRRGA</sequence>
<organism evidence="1 2">
    <name type="scientific">Aplosporella prunicola CBS 121167</name>
    <dbReference type="NCBI Taxonomy" id="1176127"/>
    <lineage>
        <taxon>Eukaryota</taxon>
        <taxon>Fungi</taxon>
        <taxon>Dikarya</taxon>
        <taxon>Ascomycota</taxon>
        <taxon>Pezizomycotina</taxon>
        <taxon>Dothideomycetes</taxon>
        <taxon>Dothideomycetes incertae sedis</taxon>
        <taxon>Botryosphaeriales</taxon>
        <taxon>Aplosporellaceae</taxon>
        <taxon>Aplosporella</taxon>
    </lineage>
</organism>
<evidence type="ECO:0000313" key="1">
    <source>
        <dbReference type="EMBL" id="KAF2135327.1"/>
    </source>
</evidence>
<dbReference type="SUPFAM" id="SSF53335">
    <property type="entry name" value="S-adenosyl-L-methionine-dependent methyltransferases"/>
    <property type="match status" value="1"/>
</dbReference>